<dbReference type="GO" id="GO:0016887">
    <property type="term" value="F:ATP hydrolysis activity"/>
    <property type="evidence" value="ECO:0007669"/>
    <property type="project" value="InterPro"/>
</dbReference>
<dbReference type="EC" id="3.4.21.53" evidence="2"/>
<reference evidence="2 3" key="1">
    <citation type="submission" date="2020-08" db="EMBL/GenBank/DDBJ databases">
        <title>Genomic Encyclopedia of Type Strains, Phase IV (KMG-IV): sequencing the most valuable type-strain genomes for metagenomic binning, comparative biology and taxonomic classification.</title>
        <authorList>
            <person name="Goeker M."/>
        </authorList>
    </citation>
    <scope>NUCLEOTIDE SEQUENCE [LARGE SCALE GENOMIC DNA]</scope>
    <source>
        <strain evidence="2 3">DSM 29781</strain>
    </source>
</reference>
<evidence type="ECO:0000259" key="1">
    <source>
        <dbReference type="SMART" id="SM00382"/>
    </source>
</evidence>
<dbReference type="GO" id="GO:0007005">
    <property type="term" value="P:mitochondrion organization"/>
    <property type="evidence" value="ECO:0007669"/>
    <property type="project" value="TreeGrafter"/>
</dbReference>
<dbReference type="SMART" id="SM00382">
    <property type="entry name" value="AAA"/>
    <property type="match status" value="1"/>
</dbReference>
<evidence type="ECO:0000313" key="3">
    <source>
        <dbReference type="Proteomes" id="UP000532440"/>
    </source>
</evidence>
<dbReference type="GO" id="GO:0006515">
    <property type="term" value="P:protein quality control for misfolded or incompletely synthesized proteins"/>
    <property type="evidence" value="ECO:0007669"/>
    <property type="project" value="TreeGrafter"/>
</dbReference>
<dbReference type="GO" id="GO:0051131">
    <property type="term" value="P:chaperone-mediated protein complex assembly"/>
    <property type="evidence" value="ECO:0007669"/>
    <property type="project" value="TreeGrafter"/>
</dbReference>
<dbReference type="Pfam" id="PF00004">
    <property type="entry name" value="AAA"/>
    <property type="match status" value="1"/>
</dbReference>
<gene>
    <name evidence="2" type="ORF">HNQ70_001422</name>
</gene>
<dbReference type="InterPro" id="IPR003959">
    <property type="entry name" value="ATPase_AAA_core"/>
</dbReference>
<dbReference type="RefSeq" id="WP_183965761.1">
    <property type="nucleotide sequence ID" value="NZ_BAABEW010000001.1"/>
</dbReference>
<keyword evidence="3" id="KW-1185">Reference proteome</keyword>
<dbReference type="SUPFAM" id="SSF52540">
    <property type="entry name" value="P-loop containing nucleoside triphosphate hydrolases"/>
    <property type="match status" value="1"/>
</dbReference>
<dbReference type="EMBL" id="JACHGB010000003">
    <property type="protein sequence ID" value="MBB5271412.1"/>
    <property type="molecule type" value="Genomic_DNA"/>
</dbReference>
<dbReference type="GO" id="GO:0005524">
    <property type="term" value="F:ATP binding"/>
    <property type="evidence" value="ECO:0007669"/>
    <property type="project" value="InterPro"/>
</dbReference>
<proteinExistence type="predicted"/>
<dbReference type="GO" id="GO:0003697">
    <property type="term" value="F:single-stranded DNA binding"/>
    <property type="evidence" value="ECO:0007669"/>
    <property type="project" value="TreeGrafter"/>
</dbReference>
<feature type="domain" description="AAA+ ATPase" evidence="1">
    <location>
        <begin position="109"/>
        <end position="273"/>
    </location>
</feature>
<dbReference type="Proteomes" id="UP000532440">
    <property type="component" value="Unassembled WGS sequence"/>
</dbReference>
<sequence>MSNANESAATGGGRPSAGVTGRIAIAGFKQVYSTGRVEAALDELPAGASDSLRATYEKMLRSGGDRFSVKPGAMPDFDALEQELPNFGEVLDDLRKQLALCLETEDPLELTPMLLLGEPGIGKTHFARRLSQLLGTGYGFVSMSSLTAGWILSGASSQWKNARCGKVFDTVVHGDYANPVLVIDELDKAATDGQYDPLGALYGLLEQDTAREFVDEFAEVPIDCSDLVWVATANDASRIPDPILNRMNVYEVPAPDAAGARRIAQRLYREIRDSHAWGARFPEQLEAPVLDRLSPIAPREMRRALMGAFGNAKLAGRAEIVAADLPADRSARRPRIGF</sequence>
<accession>A0A7W8HFZ7</accession>
<dbReference type="AlphaFoldDB" id="A0A7W8HFZ7"/>
<organism evidence="2 3">
    <name type="scientific">Quisquiliibacterium transsilvanicum</name>
    <dbReference type="NCBI Taxonomy" id="1549638"/>
    <lineage>
        <taxon>Bacteria</taxon>
        <taxon>Pseudomonadati</taxon>
        <taxon>Pseudomonadota</taxon>
        <taxon>Betaproteobacteria</taxon>
        <taxon>Burkholderiales</taxon>
        <taxon>Burkholderiaceae</taxon>
        <taxon>Quisquiliibacterium</taxon>
    </lineage>
</organism>
<protein>
    <submittedName>
        <fullName evidence="2">ATP-dependent Lon protease</fullName>
        <ecNumber evidence="2">3.4.21.53</ecNumber>
    </submittedName>
</protein>
<name>A0A7W8HFZ7_9BURK</name>
<keyword evidence="2" id="KW-0645">Protease</keyword>
<evidence type="ECO:0000313" key="2">
    <source>
        <dbReference type="EMBL" id="MBB5271412.1"/>
    </source>
</evidence>
<dbReference type="InterPro" id="IPR027417">
    <property type="entry name" value="P-loop_NTPase"/>
</dbReference>
<dbReference type="GO" id="GO:0004176">
    <property type="term" value="F:ATP-dependent peptidase activity"/>
    <property type="evidence" value="ECO:0007669"/>
    <property type="project" value="InterPro"/>
</dbReference>
<dbReference type="InterPro" id="IPR027065">
    <property type="entry name" value="Lon_Prtase"/>
</dbReference>
<dbReference type="GO" id="GO:0004252">
    <property type="term" value="F:serine-type endopeptidase activity"/>
    <property type="evidence" value="ECO:0007669"/>
    <property type="project" value="UniProtKB-EC"/>
</dbReference>
<keyword evidence="2" id="KW-0378">Hydrolase</keyword>
<dbReference type="PANTHER" id="PTHR43718">
    <property type="entry name" value="LON PROTEASE"/>
    <property type="match status" value="1"/>
</dbReference>
<dbReference type="PANTHER" id="PTHR43718:SF2">
    <property type="entry name" value="LON PROTEASE HOMOLOG, MITOCHONDRIAL"/>
    <property type="match status" value="1"/>
</dbReference>
<dbReference type="Gene3D" id="3.40.50.300">
    <property type="entry name" value="P-loop containing nucleotide triphosphate hydrolases"/>
    <property type="match status" value="1"/>
</dbReference>
<dbReference type="InterPro" id="IPR003593">
    <property type="entry name" value="AAA+_ATPase"/>
</dbReference>
<comment type="caution">
    <text evidence="2">The sequence shown here is derived from an EMBL/GenBank/DDBJ whole genome shotgun (WGS) entry which is preliminary data.</text>
</comment>